<dbReference type="EMBL" id="JBHRZH010000041">
    <property type="protein sequence ID" value="MFC3765537.1"/>
    <property type="molecule type" value="Genomic_DNA"/>
</dbReference>
<reference evidence="3" key="1">
    <citation type="journal article" date="2019" name="Int. J. Syst. Evol. Microbiol.">
        <title>The Global Catalogue of Microorganisms (GCM) 10K type strain sequencing project: providing services to taxonomists for standard genome sequencing and annotation.</title>
        <authorList>
            <consortium name="The Broad Institute Genomics Platform"/>
            <consortium name="The Broad Institute Genome Sequencing Center for Infectious Disease"/>
            <person name="Wu L."/>
            <person name="Ma J."/>
        </authorList>
    </citation>
    <scope>NUCLEOTIDE SEQUENCE [LARGE SCALE GENOMIC DNA]</scope>
    <source>
        <strain evidence="3">CGMCC 4.7241</strain>
    </source>
</reference>
<feature type="transmembrane region" description="Helical" evidence="1">
    <location>
        <begin position="31"/>
        <end position="49"/>
    </location>
</feature>
<evidence type="ECO:0000313" key="3">
    <source>
        <dbReference type="Proteomes" id="UP001595699"/>
    </source>
</evidence>
<feature type="transmembrane region" description="Helical" evidence="1">
    <location>
        <begin position="143"/>
        <end position="161"/>
    </location>
</feature>
<sequence>MTSLLVQLGTAAWGLACVVVTVVHLPPPYNGWLLVLGGAAALIAGWRSWLSFLEPIVVVLVVSGAGVAAMYSRLSIPSATLIALLVFGYLLATDLAGTLAGAAALRAVGLAAWVRAQVPLLVASGCATVVIVVTLLLPIDARAWLVLLAPVALFGAAFLAVGRRASRRSP</sequence>
<dbReference type="RefSeq" id="WP_205116653.1">
    <property type="nucleotide sequence ID" value="NZ_JAFBCM010000001.1"/>
</dbReference>
<feature type="transmembrane region" description="Helical" evidence="1">
    <location>
        <begin position="80"/>
        <end position="105"/>
    </location>
</feature>
<keyword evidence="1" id="KW-0812">Transmembrane</keyword>
<accession>A0ABV7YLN3</accession>
<comment type="caution">
    <text evidence="2">The sequence shown here is derived from an EMBL/GenBank/DDBJ whole genome shotgun (WGS) entry which is preliminary data.</text>
</comment>
<evidence type="ECO:0000313" key="2">
    <source>
        <dbReference type="EMBL" id="MFC3765537.1"/>
    </source>
</evidence>
<keyword evidence="3" id="KW-1185">Reference proteome</keyword>
<feature type="transmembrane region" description="Helical" evidence="1">
    <location>
        <begin position="56"/>
        <end position="74"/>
    </location>
</feature>
<keyword evidence="1" id="KW-0472">Membrane</keyword>
<protein>
    <submittedName>
        <fullName evidence="2">Uncharacterized protein</fullName>
    </submittedName>
</protein>
<organism evidence="2 3">
    <name type="scientific">Tenggerimyces flavus</name>
    <dbReference type="NCBI Taxonomy" id="1708749"/>
    <lineage>
        <taxon>Bacteria</taxon>
        <taxon>Bacillati</taxon>
        <taxon>Actinomycetota</taxon>
        <taxon>Actinomycetes</taxon>
        <taxon>Propionibacteriales</taxon>
        <taxon>Nocardioidaceae</taxon>
        <taxon>Tenggerimyces</taxon>
    </lineage>
</organism>
<keyword evidence="1" id="KW-1133">Transmembrane helix</keyword>
<dbReference type="Proteomes" id="UP001595699">
    <property type="component" value="Unassembled WGS sequence"/>
</dbReference>
<feature type="transmembrane region" description="Helical" evidence="1">
    <location>
        <begin position="117"/>
        <end position="137"/>
    </location>
</feature>
<gene>
    <name evidence="2" type="ORF">ACFOUW_32215</name>
</gene>
<name>A0ABV7YLN3_9ACTN</name>
<proteinExistence type="predicted"/>
<evidence type="ECO:0000256" key="1">
    <source>
        <dbReference type="SAM" id="Phobius"/>
    </source>
</evidence>